<reference evidence="2 3" key="1">
    <citation type="submission" date="2019-03" db="EMBL/GenBank/DDBJ databases">
        <title>Subsurface microbial communities from deep shales in Ohio and West Virginia, USA.</title>
        <authorList>
            <person name="Wrighton K."/>
        </authorList>
    </citation>
    <scope>NUCLEOTIDE SEQUENCE [LARGE SCALE GENOMIC DNA]</scope>
    <source>
        <strain evidence="2 3">MSL 6dP</strain>
    </source>
</reference>
<dbReference type="AlphaFoldDB" id="A0A4R8GJK2"/>
<evidence type="ECO:0000313" key="3">
    <source>
        <dbReference type="Proteomes" id="UP000295832"/>
    </source>
</evidence>
<sequence>MLLLTLVITGCKSDLGMLTVHTIDIQDNLLRGLATVELNREGKSITKEGNIVDFKDLPVGEYELTVSLAGYDTAKRNIILTSGDNLVKIKLGFSVVKDKSKIKQAQQKLKALEYDLVIDGILGEETRQVIKQFRQDYNVNSGYDLEKGIDAFTYNRIMNQLTKSEINEISSVAYSQAKEVIISRLKSPSTADFPWFDYNFFIIDKNKYKIVSYVDAQNSFGAEIRTHFSVIFEVEEKIEENKRIWKVISVDTW</sequence>
<name>A0A4R8GJK2_9FIRM</name>
<dbReference type="InterPro" id="IPR002477">
    <property type="entry name" value="Peptidoglycan-bd-like"/>
</dbReference>
<proteinExistence type="predicted"/>
<evidence type="ECO:0000259" key="1">
    <source>
        <dbReference type="Pfam" id="PF01471"/>
    </source>
</evidence>
<dbReference type="InterPro" id="IPR036366">
    <property type="entry name" value="PGBDSf"/>
</dbReference>
<protein>
    <submittedName>
        <fullName evidence="2">Putative peptidoglycan binding protein</fullName>
    </submittedName>
</protein>
<evidence type="ECO:0000313" key="2">
    <source>
        <dbReference type="EMBL" id="TDX44578.1"/>
    </source>
</evidence>
<dbReference type="InterPro" id="IPR036365">
    <property type="entry name" value="PGBD-like_sf"/>
</dbReference>
<dbReference type="Pfam" id="PF01471">
    <property type="entry name" value="PG_binding_1"/>
    <property type="match status" value="1"/>
</dbReference>
<feature type="domain" description="Peptidoglycan binding-like" evidence="1">
    <location>
        <begin position="100"/>
        <end position="139"/>
    </location>
</feature>
<comment type="caution">
    <text evidence="2">The sequence shown here is derived from an EMBL/GenBank/DDBJ whole genome shotgun (WGS) entry which is preliminary data.</text>
</comment>
<keyword evidence="3" id="KW-1185">Reference proteome</keyword>
<dbReference type="SUPFAM" id="SSF47090">
    <property type="entry name" value="PGBD-like"/>
    <property type="match status" value="1"/>
</dbReference>
<accession>A0A4R8GJK2</accession>
<dbReference type="EMBL" id="SOEG01000050">
    <property type="protein sequence ID" value="TDX44578.1"/>
    <property type="molecule type" value="Genomic_DNA"/>
</dbReference>
<dbReference type="Gene3D" id="1.10.101.10">
    <property type="entry name" value="PGBD-like superfamily/PGBD"/>
    <property type="match status" value="1"/>
</dbReference>
<organism evidence="2 3">
    <name type="scientific">Orenia marismortui</name>
    <dbReference type="NCBI Taxonomy" id="46469"/>
    <lineage>
        <taxon>Bacteria</taxon>
        <taxon>Bacillati</taxon>
        <taxon>Bacillota</taxon>
        <taxon>Clostridia</taxon>
        <taxon>Halanaerobiales</taxon>
        <taxon>Halobacteroidaceae</taxon>
        <taxon>Orenia</taxon>
    </lineage>
</organism>
<dbReference type="Proteomes" id="UP000295832">
    <property type="component" value="Unassembled WGS sequence"/>
</dbReference>
<gene>
    <name evidence="2" type="ORF">C7959_1502</name>
</gene>